<keyword evidence="11 18" id="KW-0573">Peptidoglycan synthesis</keyword>
<dbReference type="Pfam" id="PF25087">
    <property type="entry name" value="GMPPB_C"/>
    <property type="match status" value="1"/>
</dbReference>
<reference evidence="21" key="1">
    <citation type="submission" date="2022-03" db="EMBL/GenBank/DDBJ databases">
        <title>Genomic Encyclopedia of Type Strains, Phase III (KMG-III): the genomes of soil and plant-associated and newly described type strains.</title>
        <authorList>
            <person name="Whitman W."/>
        </authorList>
    </citation>
    <scope>NUCLEOTIDE SEQUENCE</scope>
    <source>
        <strain evidence="21">ANL 6-2</strain>
    </source>
</reference>
<dbReference type="RefSeq" id="WP_253473687.1">
    <property type="nucleotide sequence ID" value="NZ_JALJXV010000001.1"/>
</dbReference>
<dbReference type="GO" id="GO:0006048">
    <property type="term" value="P:UDP-N-acetylglucosamine biosynthetic process"/>
    <property type="evidence" value="ECO:0007669"/>
    <property type="project" value="InterPro"/>
</dbReference>
<evidence type="ECO:0000256" key="15">
    <source>
        <dbReference type="ARBA" id="ARBA00048247"/>
    </source>
</evidence>
<dbReference type="PANTHER" id="PTHR43584:SF3">
    <property type="entry name" value="BIFUNCTIONAL PROTEIN GLMU"/>
    <property type="match status" value="1"/>
</dbReference>
<feature type="binding site" evidence="18">
    <location>
        <position position="352"/>
    </location>
    <ligand>
        <name>UDP-N-acetyl-alpha-D-glucosamine</name>
        <dbReference type="ChEBI" id="CHEBI:57705"/>
    </ligand>
</feature>
<evidence type="ECO:0000256" key="2">
    <source>
        <dbReference type="ARBA" id="ARBA00007707"/>
    </source>
</evidence>
<evidence type="ECO:0000256" key="16">
    <source>
        <dbReference type="ARBA" id="ARBA00048493"/>
    </source>
</evidence>
<dbReference type="EMBL" id="JALJXV010000001">
    <property type="protein sequence ID" value="MCP1673389.1"/>
    <property type="molecule type" value="Genomic_DNA"/>
</dbReference>
<dbReference type="GO" id="GO:0003977">
    <property type="term" value="F:UDP-N-acetylglucosamine diphosphorylase activity"/>
    <property type="evidence" value="ECO:0007669"/>
    <property type="project" value="UniProtKB-UniRule"/>
</dbReference>
<comment type="catalytic activity">
    <reaction evidence="15 18">
        <text>alpha-D-glucosamine 1-phosphate + acetyl-CoA = N-acetyl-alpha-D-glucosamine 1-phosphate + CoA + H(+)</text>
        <dbReference type="Rhea" id="RHEA:13725"/>
        <dbReference type="ChEBI" id="CHEBI:15378"/>
        <dbReference type="ChEBI" id="CHEBI:57287"/>
        <dbReference type="ChEBI" id="CHEBI:57288"/>
        <dbReference type="ChEBI" id="CHEBI:57776"/>
        <dbReference type="ChEBI" id="CHEBI:58516"/>
        <dbReference type="EC" id="2.3.1.157"/>
    </reaction>
</comment>
<comment type="similarity">
    <text evidence="2 18">In the C-terminal section; belongs to the transferase hexapeptide repeat family.</text>
</comment>
<dbReference type="Gene3D" id="2.160.10.10">
    <property type="entry name" value="Hexapeptide repeat proteins"/>
    <property type="match status" value="1"/>
</dbReference>
<evidence type="ECO:0000259" key="19">
    <source>
        <dbReference type="Pfam" id="PF12804"/>
    </source>
</evidence>
<evidence type="ECO:0000256" key="18">
    <source>
        <dbReference type="HAMAP-Rule" id="MF_01631"/>
    </source>
</evidence>
<dbReference type="GO" id="GO:0019134">
    <property type="term" value="F:glucosamine-1-phosphate N-acetyltransferase activity"/>
    <property type="evidence" value="ECO:0007669"/>
    <property type="project" value="UniProtKB-UniRule"/>
</dbReference>
<dbReference type="EC" id="2.7.7.23" evidence="18"/>
<evidence type="ECO:0000256" key="8">
    <source>
        <dbReference type="ARBA" id="ARBA00022737"/>
    </source>
</evidence>
<dbReference type="InterPro" id="IPR005882">
    <property type="entry name" value="Bifunctional_GlmU"/>
</dbReference>
<feature type="binding site" evidence="18">
    <location>
        <position position="228"/>
    </location>
    <ligand>
        <name>UDP-N-acetyl-alpha-D-glucosamine</name>
        <dbReference type="ChEBI" id="CHEBI:57705"/>
    </ligand>
</feature>
<evidence type="ECO:0000256" key="11">
    <source>
        <dbReference type="ARBA" id="ARBA00022984"/>
    </source>
</evidence>
<evidence type="ECO:0000256" key="13">
    <source>
        <dbReference type="ARBA" id="ARBA00023315"/>
    </source>
</evidence>
<accession>A0AAE3G0U9</accession>
<evidence type="ECO:0000256" key="5">
    <source>
        <dbReference type="ARBA" id="ARBA00022679"/>
    </source>
</evidence>
<dbReference type="InterPro" id="IPR011004">
    <property type="entry name" value="Trimer_LpxA-like_sf"/>
</dbReference>
<proteinExistence type="inferred from homology"/>
<feature type="binding site" evidence="18">
    <location>
        <position position="26"/>
    </location>
    <ligand>
        <name>UDP-N-acetyl-alpha-D-glucosamine</name>
        <dbReference type="ChEBI" id="CHEBI:57705"/>
    </ligand>
</feature>
<evidence type="ECO:0000256" key="1">
    <source>
        <dbReference type="ARBA" id="ARBA00004496"/>
    </source>
</evidence>
<dbReference type="Proteomes" id="UP001205843">
    <property type="component" value="Unassembled WGS sequence"/>
</dbReference>
<evidence type="ECO:0000256" key="14">
    <source>
        <dbReference type="ARBA" id="ARBA00023316"/>
    </source>
</evidence>
<feature type="binding site" evidence="18">
    <location>
        <position position="378"/>
    </location>
    <ligand>
        <name>UDP-N-acetyl-alpha-D-glucosamine</name>
        <dbReference type="ChEBI" id="CHEBI:57705"/>
    </ligand>
</feature>
<feature type="binding site" evidence="18">
    <location>
        <position position="228"/>
    </location>
    <ligand>
        <name>Mg(2+)</name>
        <dbReference type="ChEBI" id="CHEBI:18420"/>
    </ligand>
</feature>
<dbReference type="Gene3D" id="3.90.550.10">
    <property type="entry name" value="Spore Coat Polysaccharide Biosynthesis Protein SpsA, Chain A"/>
    <property type="match status" value="1"/>
</dbReference>
<feature type="binding site" evidence="18">
    <location>
        <position position="334"/>
    </location>
    <ligand>
        <name>UDP-N-acetyl-alpha-D-glucosamine</name>
        <dbReference type="ChEBI" id="CHEBI:57705"/>
    </ligand>
</feature>
<evidence type="ECO:0000256" key="17">
    <source>
        <dbReference type="ARBA" id="ARBA00049628"/>
    </source>
</evidence>
<dbReference type="GO" id="GO:0009245">
    <property type="term" value="P:lipid A biosynthetic process"/>
    <property type="evidence" value="ECO:0007669"/>
    <property type="project" value="UniProtKB-UniRule"/>
</dbReference>
<dbReference type="CDD" id="cd03353">
    <property type="entry name" value="LbH_GlmU_C"/>
    <property type="match status" value="1"/>
</dbReference>
<dbReference type="CDD" id="cd02540">
    <property type="entry name" value="GT2_GlmU_N_bac"/>
    <property type="match status" value="1"/>
</dbReference>
<feature type="binding site" evidence="18">
    <location>
        <position position="424"/>
    </location>
    <ligand>
        <name>acetyl-CoA</name>
        <dbReference type="ChEBI" id="CHEBI:57288"/>
    </ligand>
</feature>
<feature type="binding site" evidence="18">
    <location>
        <begin position="104"/>
        <end position="106"/>
    </location>
    <ligand>
        <name>UDP-N-acetyl-alpha-D-glucosamine</name>
        <dbReference type="ChEBI" id="CHEBI:57705"/>
    </ligand>
</feature>
<comment type="caution">
    <text evidence="21">The sequence shown here is derived from an EMBL/GenBank/DDBJ whole genome shotgun (WGS) entry which is preliminary data.</text>
</comment>
<dbReference type="SUPFAM" id="SSF53448">
    <property type="entry name" value="Nucleotide-diphospho-sugar transferases"/>
    <property type="match status" value="1"/>
</dbReference>
<feature type="region of interest" description="Linker" evidence="18">
    <location>
        <begin position="231"/>
        <end position="251"/>
    </location>
</feature>
<keyword evidence="9 18" id="KW-0460">Magnesium</keyword>
<comment type="function">
    <text evidence="17 18">Catalyzes the last two sequential reactions in the de novo biosynthetic pathway for UDP-N-acetylglucosamine (UDP-GlcNAc). The C-terminal domain catalyzes the transfer of acetyl group from acetyl coenzyme A to glucosamine-1-phosphate (GlcN-1-P) to produce N-acetylglucosamine-1-phosphate (GlcNAc-1-P), which is converted into UDP-GlcNAc by the transfer of uridine 5-monophosphate (from uridine 5-triphosphate), a reaction catalyzed by the N-terminal domain.</text>
</comment>
<dbReference type="GO" id="GO:0009252">
    <property type="term" value="P:peptidoglycan biosynthetic process"/>
    <property type="evidence" value="ECO:0007669"/>
    <property type="project" value="UniProtKB-UniRule"/>
</dbReference>
<evidence type="ECO:0000256" key="9">
    <source>
        <dbReference type="ARBA" id="ARBA00022842"/>
    </source>
</evidence>
<evidence type="ECO:0000256" key="12">
    <source>
        <dbReference type="ARBA" id="ARBA00023268"/>
    </source>
</evidence>
<dbReference type="GO" id="GO:0000902">
    <property type="term" value="P:cell morphogenesis"/>
    <property type="evidence" value="ECO:0007669"/>
    <property type="project" value="UniProtKB-UniRule"/>
</dbReference>
<dbReference type="InterPro" id="IPR038009">
    <property type="entry name" value="GlmU_C_LbH"/>
</dbReference>
<dbReference type="GO" id="GO:0071555">
    <property type="term" value="P:cell wall organization"/>
    <property type="evidence" value="ECO:0007669"/>
    <property type="project" value="UniProtKB-KW"/>
</dbReference>
<comment type="similarity">
    <text evidence="3 18">In the N-terminal section; belongs to the N-acetylglucosamine-1-phosphate uridyltransferase family.</text>
</comment>
<feature type="binding site" evidence="18">
    <location>
        <begin position="12"/>
        <end position="15"/>
    </location>
    <ligand>
        <name>UDP-N-acetyl-alpha-D-glucosamine</name>
        <dbReference type="ChEBI" id="CHEBI:57705"/>
    </ligand>
</feature>
<dbReference type="InterPro" id="IPR001451">
    <property type="entry name" value="Hexapep"/>
</dbReference>
<dbReference type="InterPro" id="IPR029044">
    <property type="entry name" value="Nucleotide-diphossugar_trans"/>
</dbReference>
<feature type="binding site" evidence="18">
    <location>
        <position position="106"/>
    </location>
    <ligand>
        <name>Mg(2+)</name>
        <dbReference type="ChEBI" id="CHEBI:18420"/>
    </ligand>
</feature>
<evidence type="ECO:0000256" key="3">
    <source>
        <dbReference type="ARBA" id="ARBA00007947"/>
    </source>
</evidence>
<dbReference type="SUPFAM" id="SSF51161">
    <property type="entry name" value="Trimeric LpxA-like enzymes"/>
    <property type="match status" value="1"/>
</dbReference>
<evidence type="ECO:0000256" key="4">
    <source>
        <dbReference type="ARBA" id="ARBA00022490"/>
    </source>
</evidence>
<feature type="binding site" evidence="18">
    <location>
        <position position="367"/>
    </location>
    <ligand>
        <name>UDP-N-acetyl-alpha-D-glucosamine</name>
        <dbReference type="ChEBI" id="CHEBI:57705"/>
    </ligand>
</feature>
<comment type="pathway">
    <text evidence="18">Bacterial outer membrane biogenesis; LPS lipid A biosynthesis.</text>
</comment>
<comment type="catalytic activity">
    <reaction evidence="16 18">
        <text>N-acetyl-alpha-D-glucosamine 1-phosphate + UTP + H(+) = UDP-N-acetyl-alpha-D-glucosamine + diphosphate</text>
        <dbReference type="Rhea" id="RHEA:13509"/>
        <dbReference type="ChEBI" id="CHEBI:15378"/>
        <dbReference type="ChEBI" id="CHEBI:33019"/>
        <dbReference type="ChEBI" id="CHEBI:46398"/>
        <dbReference type="ChEBI" id="CHEBI:57705"/>
        <dbReference type="ChEBI" id="CHEBI:57776"/>
        <dbReference type="EC" id="2.7.7.23"/>
    </reaction>
</comment>
<feature type="active site" description="Proton acceptor" evidence="18">
    <location>
        <position position="364"/>
    </location>
</feature>
<keyword evidence="12 18" id="KW-0511">Multifunctional enzyme</keyword>
<dbReference type="EC" id="2.3.1.157" evidence="18"/>
<feature type="binding site" evidence="18">
    <location>
        <position position="406"/>
    </location>
    <ligand>
        <name>acetyl-CoA</name>
        <dbReference type="ChEBI" id="CHEBI:57288"/>
    </ligand>
</feature>
<keyword evidence="13 18" id="KW-0012">Acyltransferase</keyword>
<feature type="domain" description="MobA-like NTP transferase" evidence="19">
    <location>
        <begin position="9"/>
        <end position="128"/>
    </location>
</feature>
<keyword evidence="7 18" id="KW-0479">Metal-binding</keyword>
<dbReference type="GO" id="GO:0000287">
    <property type="term" value="F:magnesium ion binding"/>
    <property type="evidence" value="ECO:0007669"/>
    <property type="project" value="UniProtKB-UniRule"/>
</dbReference>
<name>A0AAE3G0U9_9GAMM</name>
<evidence type="ECO:0000313" key="21">
    <source>
        <dbReference type="EMBL" id="MCP1673389.1"/>
    </source>
</evidence>
<feature type="domain" description="Mannose-1-phosphate guanyltransferase C-terminal" evidence="20">
    <location>
        <begin position="265"/>
        <end position="340"/>
    </location>
</feature>
<feature type="binding site" evidence="18">
    <location>
        <position position="170"/>
    </location>
    <ligand>
        <name>UDP-N-acetyl-alpha-D-glucosamine</name>
        <dbReference type="ChEBI" id="CHEBI:57705"/>
    </ligand>
</feature>
<evidence type="ECO:0000256" key="10">
    <source>
        <dbReference type="ARBA" id="ARBA00022960"/>
    </source>
</evidence>
<dbReference type="PANTHER" id="PTHR43584">
    <property type="entry name" value="NUCLEOTIDYL TRANSFERASE"/>
    <property type="match status" value="1"/>
</dbReference>
<evidence type="ECO:0000259" key="20">
    <source>
        <dbReference type="Pfam" id="PF25087"/>
    </source>
</evidence>
<protein>
    <recommendedName>
        <fullName evidence="18">Bifunctional protein GlmU</fullName>
    </recommendedName>
    <domain>
        <recommendedName>
            <fullName evidence="18">UDP-N-acetylglucosamine pyrophosphorylase</fullName>
            <ecNumber evidence="18">2.7.7.23</ecNumber>
        </recommendedName>
        <alternativeName>
            <fullName evidence="18">N-acetylglucosamine-1-phosphate uridyltransferase</fullName>
        </alternativeName>
    </domain>
    <domain>
        <recommendedName>
            <fullName evidence="18">Glucosamine-1-phosphate N-acetyltransferase</fullName>
            <ecNumber evidence="18">2.3.1.157</ecNumber>
        </recommendedName>
    </domain>
</protein>
<feature type="region of interest" description="N-acetyltransferase" evidence="18">
    <location>
        <begin position="252"/>
        <end position="460"/>
    </location>
</feature>
<dbReference type="HAMAP" id="MF_01631">
    <property type="entry name" value="GlmU"/>
    <property type="match status" value="1"/>
</dbReference>
<feature type="binding site" evidence="18">
    <location>
        <position position="381"/>
    </location>
    <ligand>
        <name>acetyl-CoA</name>
        <dbReference type="ChEBI" id="CHEBI:57288"/>
    </ligand>
</feature>
<keyword evidence="5 18" id="KW-0808">Transferase</keyword>
<comment type="pathway">
    <text evidence="18">Nucleotide-sugar biosynthesis; UDP-N-acetyl-alpha-D-glucosamine biosynthesis; N-acetyl-alpha-D-glucosamine 1-phosphate from alpha-D-glucosamine 6-phosphate (route II): step 2/2.</text>
</comment>
<dbReference type="InterPro" id="IPR025877">
    <property type="entry name" value="MobA-like_NTP_Trfase"/>
</dbReference>
<feature type="region of interest" description="Pyrophosphorylase" evidence="18">
    <location>
        <begin position="1"/>
        <end position="230"/>
    </location>
</feature>
<dbReference type="InterPro" id="IPR050065">
    <property type="entry name" value="GlmU-like"/>
</dbReference>
<dbReference type="GO" id="GO:0008360">
    <property type="term" value="P:regulation of cell shape"/>
    <property type="evidence" value="ECO:0007669"/>
    <property type="project" value="UniProtKB-KW"/>
</dbReference>
<organism evidence="21 22">
    <name type="scientific">Natronocella acetinitrilica</name>
    <dbReference type="NCBI Taxonomy" id="414046"/>
    <lineage>
        <taxon>Bacteria</taxon>
        <taxon>Pseudomonadati</taxon>
        <taxon>Pseudomonadota</taxon>
        <taxon>Gammaproteobacteria</taxon>
        <taxon>Chromatiales</taxon>
        <taxon>Ectothiorhodospiraceae</taxon>
        <taxon>Natronocella</taxon>
    </lineage>
</organism>
<keyword evidence="8 18" id="KW-0677">Repeat</keyword>
<sequence>MAAKPPLHVVILAAGQGTRMRSALPKVLHPVAGRPMLAHVIDTARNLAPQAIHLVHGHGGATLQQVIRDDDLHWVAQEQQLGTGHAVRQALPGIPDDAMVLVLYGDVPLVREATLQPLCEAATETVAVLTVELVDPTGYGRIQRGPEGAVVGIVEEKDATLEQRRITETNTGMMAAPAALLHTLLARCTNDNAQGEYYLTDVVALRAGDGGTVNAVRASDALEVAGVNNRVQLATCERALQQRIAESLMRNGVTIVDPARLDVRGKLHCATDVTIDINCIFEGNVEIGAGSVIGAGAVLRDCRLGENVHVEPYSLIDGATVAADAHIGPFARLRPGTVLEQGAKAGNFVELKKASLGPGTKVNHLSYVGDAVLGAGVNVGAGTITCNYDGTNKHETRIGDGSFIGSDTQLVAPVTVGAGCVVAAGTTVTRDAPDHCLVISRTEQANIEGWPQRRDTKKRD</sequence>
<dbReference type="NCBIfam" id="TIGR01173">
    <property type="entry name" value="glmU"/>
    <property type="match status" value="1"/>
</dbReference>
<feature type="binding site" evidence="18">
    <location>
        <begin position="387"/>
        <end position="388"/>
    </location>
    <ligand>
        <name>acetyl-CoA</name>
        <dbReference type="ChEBI" id="CHEBI:57288"/>
    </ligand>
</feature>
<keyword evidence="10 18" id="KW-0133">Cell shape</keyword>
<keyword evidence="6 18" id="KW-0548">Nucleotidyltransferase</keyword>
<dbReference type="AlphaFoldDB" id="A0AAE3G0U9"/>
<feature type="binding site" evidence="18">
    <location>
        <position position="441"/>
    </location>
    <ligand>
        <name>acetyl-CoA</name>
        <dbReference type="ChEBI" id="CHEBI:57288"/>
    </ligand>
</feature>
<dbReference type="Pfam" id="PF00132">
    <property type="entry name" value="Hexapep"/>
    <property type="match status" value="1"/>
</dbReference>
<comment type="pathway">
    <text evidence="18">Nucleotide-sugar biosynthesis; UDP-N-acetyl-alpha-D-glucosamine biosynthesis; UDP-N-acetyl-alpha-D-glucosamine from N-acetyl-alpha-D-glucosamine 1-phosphate: step 1/1.</text>
</comment>
<gene>
    <name evidence="18" type="primary">glmU</name>
    <name evidence="21" type="ORF">J2T57_000481</name>
</gene>
<evidence type="ECO:0000256" key="7">
    <source>
        <dbReference type="ARBA" id="ARBA00022723"/>
    </source>
</evidence>
<feature type="binding site" evidence="18">
    <location>
        <position position="155"/>
    </location>
    <ligand>
        <name>UDP-N-acetyl-alpha-D-glucosamine</name>
        <dbReference type="ChEBI" id="CHEBI:57705"/>
    </ligand>
</feature>
<feature type="binding site" evidence="18">
    <location>
        <begin position="82"/>
        <end position="83"/>
    </location>
    <ligand>
        <name>UDP-N-acetyl-alpha-D-glucosamine</name>
        <dbReference type="ChEBI" id="CHEBI:57705"/>
    </ligand>
</feature>
<comment type="subunit">
    <text evidence="18">Homotrimer.</text>
</comment>
<keyword evidence="14 18" id="KW-0961">Cell wall biogenesis/degradation</keyword>
<evidence type="ECO:0000256" key="6">
    <source>
        <dbReference type="ARBA" id="ARBA00022695"/>
    </source>
</evidence>
<keyword evidence="22" id="KW-1185">Reference proteome</keyword>
<comment type="cofactor">
    <cofactor evidence="18">
        <name>Mg(2+)</name>
        <dbReference type="ChEBI" id="CHEBI:18420"/>
    </cofactor>
    <text evidence="18">Binds 1 Mg(2+) ion per subunit.</text>
</comment>
<evidence type="ECO:0000313" key="22">
    <source>
        <dbReference type="Proteomes" id="UP001205843"/>
    </source>
</evidence>
<dbReference type="GO" id="GO:0016020">
    <property type="term" value="C:membrane"/>
    <property type="evidence" value="ECO:0007669"/>
    <property type="project" value="GOC"/>
</dbReference>
<dbReference type="InterPro" id="IPR056729">
    <property type="entry name" value="GMPPB_C"/>
</dbReference>
<dbReference type="Pfam" id="PF12804">
    <property type="entry name" value="NTP_transf_3"/>
    <property type="match status" value="1"/>
</dbReference>
<feature type="binding site" evidence="18">
    <location>
        <position position="140"/>
    </location>
    <ligand>
        <name>UDP-N-acetyl-alpha-D-glucosamine</name>
        <dbReference type="ChEBI" id="CHEBI:57705"/>
    </ligand>
</feature>
<feature type="binding site" evidence="18">
    <location>
        <position position="77"/>
    </location>
    <ligand>
        <name>UDP-N-acetyl-alpha-D-glucosamine</name>
        <dbReference type="ChEBI" id="CHEBI:57705"/>
    </ligand>
</feature>
<dbReference type="GO" id="GO:0005737">
    <property type="term" value="C:cytoplasm"/>
    <property type="evidence" value="ECO:0007669"/>
    <property type="project" value="UniProtKB-SubCell"/>
</dbReference>
<comment type="subcellular location">
    <subcellularLocation>
        <location evidence="1 18">Cytoplasm</location>
    </subcellularLocation>
</comment>
<keyword evidence="4 18" id="KW-0963">Cytoplasm</keyword>